<organism evidence="1 2">
    <name type="scientific">Frankia alni (strain DSM 45986 / CECT 9034 / ACN14a)</name>
    <dbReference type="NCBI Taxonomy" id="326424"/>
    <lineage>
        <taxon>Bacteria</taxon>
        <taxon>Bacillati</taxon>
        <taxon>Actinomycetota</taxon>
        <taxon>Actinomycetes</taxon>
        <taxon>Frankiales</taxon>
        <taxon>Frankiaceae</taxon>
        <taxon>Frankia</taxon>
    </lineage>
</organism>
<dbReference type="Proteomes" id="UP000000657">
    <property type="component" value="Chromosome"/>
</dbReference>
<gene>
    <name evidence="1" type="ordered locus">FRAAL5765</name>
</gene>
<protein>
    <submittedName>
        <fullName evidence="1">Uncharacterized protein</fullName>
    </submittedName>
</protein>
<evidence type="ECO:0000313" key="2">
    <source>
        <dbReference type="Proteomes" id="UP000000657"/>
    </source>
</evidence>
<dbReference type="STRING" id="326424.FRAAL5765"/>
<reference evidence="1 2" key="1">
    <citation type="journal article" date="2007" name="Genome Res.">
        <title>Genome characteristics of facultatively symbiotic Frankia sp. strains reflect host range and host plant biogeography.</title>
        <authorList>
            <person name="Normand P."/>
            <person name="Lapierre P."/>
            <person name="Tisa L.S."/>
            <person name="Gogarten J.P."/>
            <person name="Alloisio N."/>
            <person name="Bagnarol E."/>
            <person name="Bassi C.A."/>
            <person name="Berry A.M."/>
            <person name="Bickhart D.M."/>
            <person name="Choisne N."/>
            <person name="Couloux A."/>
            <person name="Cournoyer B."/>
            <person name="Cruveiller S."/>
            <person name="Daubin V."/>
            <person name="Demange N."/>
            <person name="Francino M.P."/>
            <person name="Goltsman E."/>
            <person name="Huang Y."/>
            <person name="Kopp O.R."/>
            <person name="Labarre L."/>
            <person name="Lapidus A."/>
            <person name="Lavire C."/>
            <person name="Marechal J."/>
            <person name="Martinez M."/>
            <person name="Mastronunzio J.E."/>
            <person name="Mullin B.C."/>
            <person name="Niemann J."/>
            <person name="Pujic P."/>
            <person name="Rawnsley T."/>
            <person name="Rouy Z."/>
            <person name="Schenowitz C."/>
            <person name="Sellstedt A."/>
            <person name="Tavares F."/>
            <person name="Tomkins J.P."/>
            <person name="Vallenet D."/>
            <person name="Valverde C."/>
            <person name="Wall L.G."/>
            <person name="Wang Y."/>
            <person name="Medigue C."/>
            <person name="Benson D.R."/>
        </authorList>
    </citation>
    <scope>NUCLEOTIDE SEQUENCE [LARGE SCALE GENOMIC DNA]</scope>
    <source>
        <strain evidence="2">DSM 45986 / CECT 9034 / ACN14a</strain>
    </source>
</reference>
<name>Q0RDR9_FRAAA</name>
<sequence>MGLGGLALADAVGVTACTTTVSRSTASNGGLGAPDIAAARGAVVRATALATAYRSAAGRHPSLRFLFDPLRAHHELAASTLGAQIPAAVTTIPTASAPTGPTPTRLTPTTHAPTTHAPTGAAATAAVDESARARAATLASLRAAESGATAAARTDSLRVSGVLAPLLASLHAAGVAQVELLDLYSARVGAGQPAETAGGVGGLAGVGLGGVGVGSAG</sequence>
<accession>Q0RDR9</accession>
<dbReference type="EMBL" id="CT573213">
    <property type="protein sequence ID" value="CAJ64397.1"/>
    <property type="molecule type" value="Genomic_DNA"/>
</dbReference>
<dbReference type="KEGG" id="fal:FRAAL5765"/>
<evidence type="ECO:0000313" key="1">
    <source>
        <dbReference type="EMBL" id="CAJ64397.1"/>
    </source>
</evidence>
<proteinExistence type="predicted"/>
<dbReference type="AlphaFoldDB" id="Q0RDR9"/>
<dbReference type="HOGENOM" id="CLU_1270756_0_0_11"/>
<keyword evidence="2" id="KW-1185">Reference proteome</keyword>